<name>A0A6B3BH20_9ACTN</name>
<protein>
    <submittedName>
        <fullName evidence="1">Leucine-rich repeat domain-containing protein</fullName>
    </submittedName>
</protein>
<dbReference type="InterPro" id="IPR047722">
    <property type="entry name" value="STM4015-like"/>
</dbReference>
<dbReference type="NCBIfam" id="NF038076">
    <property type="entry name" value="fam_STM4015"/>
    <property type="match status" value="1"/>
</dbReference>
<accession>A0A6B3BH20</accession>
<dbReference type="AlphaFoldDB" id="A0A6B3BH20"/>
<proteinExistence type="predicted"/>
<dbReference type="SUPFAM" id="SSF52047">
    <property type="entry name" value="RNI-like"/>
    <property type="match status" value="1"/>
</dbReference>
<dbReference type="EMBL" id="JAAGLU010000001">
    <property type="protein sequence ID" value="NEC84594.1"/>
    <property type="molecule type" value="Genomic_DNA"/>
</dbReference>
<dbReference type="InterPro" id="IPR032675">
    <property type="entry name" value="LRR_dom_sf"/>
</dbReference>
<reference evidence="1" key="1">
    <citation type="submission" date="2020-01" db="EMBL/GenBank/DDBJ databases">
        <title>Insect and environment-associated Actinomycetes.</title>
        <authorList>
            <person name="Currrie C."/>
            <person name="Chevrette M."/>
            <person name="Carlson C."/>
            <person name="Stubbendieck R."/>
            <person name="Wendt-Pienkowski E."/>
        </authorList>
    </citation>
    <scope>NUCLEOTIDE SEQUENCE</scope>
    <source>
        <strain evidence="1">SID12501</strain>
    </source>
</reference>
<organism evidence="1">
    <name type="scientific">Streptomyces sp. SID12501</name>
    <dbReference type="NCBI Taxonomy" id="2706042"/>
    <lineage>
        <taxon>Bacteria</taxon>
        <taxon>Bacillati</taxon>
        <taxon>Actinomycetota</taxon>
        <taxon>Actinomycetes</taxon>
        <taxon>Kitasatosporales</taxon>
        <taxon>Streptomycetaceae</taxon>
        <taxon>Streptomyces</taxon>
    </lineage>
</organism>
<sequence length="322" mass="34705">MTIGSHLGEFHGLPAFTFPDAGDASTDVSALPSPESVAWRIAVDPYDSKEQWEQAFARFLETVDTQRVRALIVGTWSDVNESGPDAVIGALVAARDQLPALCGLFLADIVMEESEISWINQGDVTPLLEAFPDLEEFGVRGGNDLVLTAVRHERLRKLTVETGGMPVEVVRGVAGSDLSALVELDLWLGTSEYGGDADVADLEPFFAGTRLPNLTRLALRNSEIQDAICTALASAPVVARLEVLDVSMGVLTDDGATALLTGQPLTHLKKLDLHHNYLSEALRTRLLETLEPAGVEVDADPEDADSDEDDDGEVWRFVSVGE</sequence>
<comment type="caution">
    <text evidence="1">The sequence shown here is derived from an EMBL/GenBank/DDBJ whole genome shotgun (WGS) entry which is preliminary data.</text>
</comment>
<gene>
    <name evidence="1" type="ORF">G3I71_01640</name>
</gene>
<dbReference type="Gene3D" id="3.80.10.10">
    <property type="entry name" value="Ribonuclease Inhibitor"/>
    <property type="match status" value="1"/>
</dbReference>
<dbReference type="RefSeq" id="WP_164312026.1">
    <property type="nucleotide sequence ID" value="NZ_JAAGLU010000001.1"/>
</dbReference>
<evidence type="ECO:0000313" key="1">
    <source>
        <dbReference type="EMBL" id="NEC84594.1"/>
    </source>
</evidence>